<comment type="catalytic activity">
    <reaction evidence="1">
        <text>S-ubiquitinyl-[E2 ubiquitin-conjugating enzyme]-L-cysteine + [acceptor protein]-L-lysine = [E2 ubiquitin-conjugating enzyme]-L-cysteine + N(6)-ubiquitinyl-[acceptor protein]-L-lysine.</text>
        <dbReference type="EC" id="2.3.2.27"/>
    </reaction>
</comment>
<evidence type="ECO:0000313" key="13">
    <source>
        <dbReference type="EMBL" id="KAJ9565262.1"/>
    </source>
</evidence>
<feature type="compositionally biased region" description="Polar residues" evidence="11">
    <location>
        <begin position="239"/>
        <end position="252"/>
    </location>
</feature>
<dbReference type="Proteomes" id="UP001172457">
    <property type="component" value="Chromosome 1"/>
</dbReference>
<dbReference type="EMBL" id="JARYMX010000001">
    <property type="protein sequence ID" value="KAJ9565262.1"/>
    <property type="molecule type" value="Genomic_DNA"/>
</dbReference>
<dbReference type="Pfam" id="PF25598">
    <property type="entry name" value="ARM_PUB"/>
    <property type="match status" value="1"/>
</dbReference>
<dbReference type="InterPro" id="IPR016024">
    <property type="entry name" value="ARM-type_fold"/>
</dbReference>
<evidence type="ECO:0000256" key="2">
    <source>
        <dbReference type="ARBA" id="ARBA00003861"/>
    </source>
</evidence>
<keyword evidence="7" id="KW-0833">Ubl conjugation pathway</keyword>
<dbReference type="FunFam" id="3.30.40.10:FF:000114">
    <property type="entry name" value="RING-type E3 ubiquitin transferase"/>
    <property type="match status" value="1"/>
</dbReference>
<dbReference type="InterPro" id="IPR013083">
    <property type="entry name" value="Znf_RING/FYVE/PHD"/>
</dbReference>
<evidence type="ECO:0000259" key="12">
    <source>
        <dbReference type="PROSITE" id="PS51698"/>
    </source>
</evidence>
<dbReference type="Gene3D" id="3.30.40.10">
    <property type="entry name" value="Zinc/RING finger domain, C3HC4 (zinc finger)"/>
    <property type="match status" value="1"/>
</dbReference>
<dbReference type="GO" id="GO:0007166">
    <property type="term" value="P:cell surface receptor signaling pathway"/>
    <property type="evidence" value="ECO:0007669"/>
    <property type="project" value="InterPro"/>
</dbReference>
<dbReference type="FunFam" id="1.20.930.20:FF:000002">
    <property type="entry name" value="RING-type E3 ubiquitin transferase"/>
    <property type="match status" value="1"/>
</dbReference>
<reference evidence="13" key="1">
    <citation type="submission" date="2023-03" db="EMBL/GenBank/DDBJ databases">
        <title>Chromosome-scale reference genome and RAD-based genetic map of yellow starthistle (Centaurea solstitialis) reveal putative structural variation and QTLs associated with invader traits.</title>
        <authorList>
            <person name="Reatini B."/>
            <person name="Cang F.A."/>
            <person name="Jiang Q."/>
            <person name="Mckibben M.T.W."/>
            <person name="Barker M.S."/>
            <person name="Rieseberg L.H."/>
            <person name="Dlugosch K.M."/>
        </authorList>
    </citation>
    <scope>NUCLEOTIDE SEQUENCE</scope>
    <source>
        <strain evidence="13">CAN-66</strain>
        <tissue evidence="13">Leaf</tissue>
    </source>
</reference>
<dbReference type="AlphaFoldDB" id="A0AA38WL88"/>
<dbReference type="GO" id="GO:0016567">
    <property type="term" value="P:protein ubiquitination"/>
    <property type="evidence" value="ECO:0007669"/>
    <property type="project" value="InterPro"/>
</dbReference>
<evidence type="ECO:0000313" key="14">
    <source>
        <dbReference type="Proteomes" id="UP001172457"/>
    </source>
</evidence>
<evidence type="ECO:0000256" key="8">
    <source>
        <dbReference type="ARBA" id="ARBA00074389"/>
    </source>
</evidence>
<dbReference type="SUPFAM" id="SSF57850">
    <property type="entry name" value="RING/U-box"/>
    <property type="match status" value="1"/>
</dbReference>
<evidence type="ECO:0000256" key="10">
    <source>
        <dbReference type="ARBA" id="ARBA00076227"/>
    </source>
</evidence>
<feature type="domain" description="U-box" evidence="12">
    <location>
        <begin position="258"/>
        <end position="332"/>
    </location>
</feature>
<dbReference type="InterPro" id="IPR036537">
    <property type="entry name" value="Adaptor_Cbl_N_dom_sf"/>
</dbReference>
<dbReference type="PANTHER" id="PTHR23315:SF275">
    <property type="entry name" value="U-BOX DOMAIN-CONTAINING PROTEIN 13"/>
    <property type="match status" value="1"/>
</dbReference>
<dbReference type="SUPFAM" id="SSF48371">
    <property type="entry name" value="ARM repeat"/>
    <property type="match status" value="1"/>
</dbReference>
<comment type="caution">
    <text evidence="13">The sequence shown here is derived from an EMBL/GenBank/DDBJ whole genome shotgun (WGS) entry which is preliminary data.</text>
</comment>
<sequence length="625" mass="68208">MADGGKNGLILKLIDVVNEISSISDYRCTVRKPFFNLARRLKLLSPLFEEIRDIKDSIPDDCYRSLFSLMEALESAKELLRLGSEGSKIYLALEREEIMKKYQKVTARLEQDLGDISFEKLDISDEVKEQVALVLAQFRRAKDRIDAPDVELSEDLSSLYNKGSDVVADPDVLKRLVEKLQLTGIHDLTHESLTLHEMVTTSDGDPGETIEKMSMLLKRIKDFVQTENPNVDSPPGETSAPTTSSGQETSVKNLKGTVIPDDFRCPISLELMKDPVIVSTGQTYERSCIEKWLAAGHGTCPKTQQNLTSTALIPNYVLRSLIAQWCENNGMDPPQRSVRSSSACTPAERSMINALLLKLQSVSPDDQRTAAGRRHPAPDPPPDRPDSRTQEHAVTALLNLSICEENKGSIVSSGAVPGIVLVLKKGSMEARENAAATLFSLSVIDENKVTIGSLGAIPPLVLLLSEGTQRGKKDAATALFNLCIYQGNKGRAVRAGVISTLMELLTDPDGGMKDEALAILAILSSHPEGKLGIGKADAVGVLVGFMGNGSPRNKENAAAVLVHLCSGDEKYLVEAQEKGVMKVLVDLVNHGTDRGKRKAGQLLEKITRLTEKQKLLHQEMEANNN</sequence>
<comment type="function">
    <text evidence="2">Functions as an E3 ubiquitin ligase.</text>
</comment>
<dbReference type="EC" id="2.3.2.27" evidence="4"/>
<name>A0AA38WL88_9ASTR</name>
<dbReference type="SMART" id="SM00185">
    <property type="entry name" value="ARM"/>
    <property type="match status" value="6"/>
</dbReference>
<dbReference type="InterPro" id="IPR057623">
    <property type="entry name" value="PUB12-19-like_N"/>
</dbReference>
<comment type="pathway">
    <text evidence="3">Protein modification; protein ubiquitination.</text>
</comment>
<dbReference type="Pfam" id="PF25368">
    <property type="entry name" value="PUB10_N"/>
    <property type="match status" value="1"/>
</dbReference>
<evidence type="ECO:0000256" key="9">
    <source>
        <dbReference type="ARBA" id="ARBA00075465"/>
    </source>
</evidence>
<evidence type="ECO:0000256" key="11">
    <source>
        <dbReference type="SAM" id="MobiDB-lite"/>
    </source>
</evidence>
<dbReference type="InterPro" id="IPR045210">
    <property type="entry name" value="RING-Ubox_PUB"/>
</dbReference>
<dbReference type="InterPro" id="IPR011989">
    <property type="entry name" value="ARM-like"/>
</dbReference>
<dbReference type="Pfam" id="PF04564">
    <property type="entry name" value="U-box"/>
    <property type="match status" value="1"/>
</dbReference>
<evidence type="ECO:0000256" key="3">
    <source>
        <dbReference type="ARBA" id="ARBA00004906"/>
    </source>
</evidence>
<proteinExistence type="predicted"/>
<evidence type="ECO:0000256" key="5">
    <source>
        <dbReference type="ARBA" id="ARBA00022679"/>
    </source>
</evidence>
<evidence type="ECO:0000256" key="6">
    <source>
        <dbReference type="ARBA" id="ARBA00022737"/>
    </source>
</evidence>
<dbReference type="FunFam" id="1.25.10.10:FF:000082">
    <property type="entry name" value="RING-type E3 ubiquitin transferase"/>
    <property type="match status" value="1"/>
</dbReference>
<dbReference type="SMART" id="SM00504">
    <property type="entry name" value="Ubox"/>
    <property type="match status" value="1"/>
</dbReference>
<organism evidence="13 14">
    <name type="scientific">Centaurea solstitialis</name>
    <name type="common">yellow star-thistle</name>
    <dbReference type="NCBI Taxonomy" id="347529"/>
    <lineage>
        <taxon>Eukaryota</taxon>
        <taxon>Viridiplantae</taxon>
        <taxon>Streptophyta</taxon>
        <taxon>Embryophyta</taxon>
        <taxon>Tracheophyta</taxon>
        <taxon>Spermatophyta</taxon>
        <taxon>Magnoliopsida</taxon>
        <taxon>eudicotyledons</taxon>
        <taxon>Gunneridae</taxon>
        <taxon>Pentapetalae</taxon>
        <taxon>asterids</taxon>
        <taxon>campanulids</taxon>
        <taxon>Asterales</taxon>
        <taxon>Asteraceae</taxon>
        <taxon>Carduoideae</taxon>
        <taxon>Cardueae</taxon>
        <taxon>Centaureinae</taxon>
        <taxon>Centaurea</taxon>
    </lineage>
</organism>
<gene>
    <name evidence="13" type="ORF">OSB04_001228</name>
</gene>
<accession>A0AA38WL88</accession>
<dbReference type="Gene3D" id="1.25.10.10">
    <property type="entry name" value="Leucine-rich Repeat Variant"/>
    <property type="match status" value="1"/>
</dbReference>
<dbReference type="InterPro" id="IPR003613">
    <property type="entry name" value="Ubox_domain"/>
</dbReference>
<dbReference type="GO" id="GO:0061630">
    <property type="term" value="F:ubiquitin protein ligase activity"/>
    <property type="evidence" value="ECO:0007669"/>
    <property type="project" value="UniProtKB-EC"/>
</dbReference>
<dbReference type="PANTHER" id="PTHR23315">
    <property type="entry name" value="U BOX DOMAIN-CONTAINING"/>
    <property type="match status" value="1"/>
</dbReference>
<protein>
    <recommendedName>
        <fullName evidence="8">U-box domain-containing protein 12</fullName>
        <ecNumber evidence="4">2.3.2.27</ecNumber>
    </recommendedName>
    <alternativeName>
        <fullName evidence="9">Plant U-box protein 12</fullName>
    </alternativeName>
    <alternativeName>
        <fullName evidence="10">RING-type E3 ubiquitin transferase PUB12</fullName>
    </alternativeName>
</protein>
<dbReference type="CDD" id="cd16664">
    <property type="entry name" value="RING-Ubox_PUB"/>
    <property type="match status" value="1"/>
</dbReference>
<dbReference type="InterPro" id="IPR059179">
    <property type="entry name" value="MLKL-like_MCAfunc"/>
</dbReference>
<dbReference type="InterPro" id="IPR058678">
    <property type="entry name" value="ARM_PUB"/>
</dbReference>
<keyword evidence="6" id="KW-0677">Repeat</keyword>
<dbReference type="Gene3D" id="1.20.930.20">
    <property type="entry name" value="Adaptor protein Cbl, N-terminal domain"/>
    <property type="match status" value="1"/>
</dbReference>
<keyword evidence="5" id="KW-0808">Transferase</keyword>
<dbReference type="PROSITE" id="PS51698">
    <property type="entry name" value="U_BOX"/>
    <property type="match status" value="1"/>
</dbReference>
<feature type="region of interest" description="Disordered" evidence="11">
    <location>
        <begin position="365"/>
        <end position="390"/>
    </location>
</feature>
<feature type="compositionally biased region" description="Basic and acidic residues" evidence="11">
    <location>
        <begin position="381"/>
        <end position="390"/>
    </location>
</feature>
<evidence type="ECO:0000256" key="1">
    <source>
        <dbReference type="ARBA" id="ARBA00000900"/>
    </source>
</evidence>
<dbReference type="CDD" id="cd21037">
    <property type="entry name" value="MLKL_NTD"/>
    <property type="match status" value="1"/>
</dbReference>
<dbReference type="InterPro" id="IPR000225">
    <property type="entry name" value="Armadillo"/>
</dbReference>
<feature type="region of interest" description="Disordered" evidence="11">
    <location>
        <begin position="226"/>
        <end position="253"/>
    </location>
</feature>
<evidence type="ECO:0000256" key="7">
    <source>
        <dbReference type="ARBA" id="ARBA00022786"/>
    </source>
</evidence>
<keyword evidence="14" id="KW-1185">Reference proteome</keyword>
<evidence type="ECO:0000256" key="4">
    <source>
        <dbReference type="ARBA" id="ARBA00012483"/>
    </source>
</evidence>